<protein>
    <recommendedName>
        <fullName evidence="9">Amino acid transporter</fullName>
    </recommendedName>
</protein>
<feature type="transmembrane region" description="Helical" evidence="6">
    <location>
        <begin position="188"/>
        <end position="208"/>
    </location>
</feature>
<keyword evidence="4 6" id="KW-0472">Membrane</keyword>
<keyword evidence="3 6" id="KW-1133">Transmembrane helix</keyword>
<dbReference type="Proteomes" id="UP001447188">
    <property type="component" value="Unassembled WGS sequence"/>
</dbReference>
<gene>
    <name evidence="7" type="ORF">Q9L58_010103</name>
</gene>
<dbReference type="PANTHER" id="PTHR11785">
    <property type="entry name" value="AMINO ACID TRANSPORTER"/>
    <property type="match status" value="1"/>
</dbReference>
<feature type="transmembrane region" description="Helical" evidence="6">
    <location>
        <begin position="124"/>
        <end position="146"/>
    </location>
</feature>
<keyword evidence="2 6" id="KW-0812">Transmembrane</keyword>
<name>A0ABR3G5Q3_9PEZI</name>
<feature type="transmembrane region" description="Helical" evidence="6">
    <location>
        <begin position="72"/>
        <end position="93"/>
    </location>
</feature>
<feature type="transmembrane region" description="Helical" evidence="6">
    <location>
        <begin position="281"/>
        <end position="303"/>
    </location>
</feature>
<evidence type="ECO:0000256" key="5">
    <source>
        <dbReference type="SAM" id="MobiDB-lite"/>
    </source>
</evidence>
<comment type="caution">
    <text evidence="7">The sequence shown here is derived from an EMBL/GenBank/DDBJ whole genome shotgun (WGS) entry which is preliminary data.</text>
</comment>
<dbReference type="EMBL" id="JBBBZM010000310">
    <property type="protein sequence ID" value="KAL0631047.1"/>
    <property type="molecule type" value="Genomic_DNA"/>
</dbReference>
<evidence type="ECO:0008006" key="9">
    <source>
        <dbReference type="Google" id="ProtNLM"/>
    </source>
</evidence>
<evidence type="ECO:0000256" key="3">
    <source>
        <dbReference type="ARBA" id="ARBA00022989"/>
    </source>
</evidence>
<evidence type="ECO:0000256" key="2">
    <source>
        <dbReference type="ARBA" id="ARBA00022692"/>
    </source>
</evidence>
<keyword evidence="8" id="KW-1185">Reference proteome</keyword>
<organism evidence="7 8">
    <name type="scientific">Discina gigas</name>
    <dbReference type="NCBI Taxonomy" id="1032678"/>
    <lineage>
        <taxon>Eukaryota</taxon>
        <taxon>Fungi</taxon>
        <taxon>Dikarya</taxon>
        <taxon>Ascomycota</taxon>
        <taxon>Pezizomycotina</taxon>
        <taxon>Pezizomycetes</taxon>
        <taxon>Pezizales</taxon>
        <taxon>Discinaceae</taxon>
        <taxon>Discina</taxon>
    </lineage>
</organism>
<comment type="subcellular location">
    <subcellularLocation>
        <location evidence="1">Membrane</location>
        <topology evidence="1">Multi-pass membrane protein</topology>
    </subcellularLocation>
</comment>
<dbReference type="Gene3D" id="1.20.1740.10">
    <property type="entry name" value="Amino acid/polyamine transporter I"/>
    <property type="match status" value="1"/>
</dbReference>
<dbReference type="PANTHER" id="PTHR11785:SF382">
    <property type="entry name" value="LOW-AFFINITY METHIONINE PERMEASE"/>
    <property type="match status" value="1"/>
</dbReference>
<evidence type="ECO:0000256" key="4">
    <source>
        <dbReference type="ARBA" id="ARBA00023136"/>
    </source>
</evidence>
<dbReference type="InterPro" id="IPR050598">
    <property type="entry name" value="AminoAcid_Transporter"/>
</dbReference>
<evidence type="ECO:0000256" key="6">
    <source>
        <dbReference type="SAM" id="Phobius"/>
    </source>
</evidence>
<dbReference type="InterPro" id="IPR002293">
    <property type="entry name" value="AA/rel_permease1"/>
</dbReference>
<accession>A0ABR3G5Q3</accession>
<sequence length="319" mass="34732">MADVDTVGPIAPVDQTRNNTTELDGPLDPTPGRTSNQTLGAFDIASFNINKMIGTGIFTTPSTILLLTGNKAVALAIWIVGWAYTYLGTFIYIEYGIALPFSGGELIYIDAVWPKPGLLSTCMFSAYFFFLANTTGNCLTFAKYTVMAFRPDSPVDAHLQKTGAVVIQTFVCMALYRSMTTGRLLNRFFSVYKILLLVVILIAGFCTVSSNRAKGLHDFTKTHNQIPSIEHHSTDRNKAMEPNAGDYTAALLLVLYSFHGWENANYISGEFKEGKKSLPPGALHAVNLVGVCYLLINAAFVSVPGKVDRLVTRAAADFA</sequence>
<dbReference type="Pfam" id="PF13520">
    <property type="entry name" value="AA_permease_2"/>
    <property type="match status" value="1"/>
</dbReference>
<proteinExistence type="predicted"/>
<evidence type="ECO:0000313" key="7">
    <source>
        <dbReference type="EMBL" id="KAL0631047.1"/>
    </source>
</evidence>
<evidence type="ECO:0000313" key="8">
    <source>
        <dbReference type="Proteomes" id="UP001447188"/>
    </source>
</evidence>
<feature type="region of interest" description="Disordered" evidence="5">
    <location>
        <begin position="1"/>
        <end position="33"/>
    </location>
</feature>
<evidence type="ECO:0000256" key="1">
    <source>
        <dbReference type="ARBA" id="ARBA00004141"/>
    </source>
</evidence>
<reference evidence="7 8" key="1">
    <citation type="submission" date="2024-02" db="EMBL/GenBank/DDBJ databases">
        <title>Discinaceae phylogenomics.</title>
        <authorList>
            <person name="Dirks A.C."/>
            <person name="James T.Y."/>
        </authorList>
    </citation>
    <scope>NUCLEOTIDE SEQUENCE [LARGE SCALE GENOMIC DNA]</scope>
    <source>
        <strain evidence="7 8">ACD0624</strain>
    </source>
</reference>